<keyword evidence="3" id="KW-0540">Nuclease</keyword>
<dbReference type="PANTHER" id="PTHR30015">
    <property type="entry name" value="MRR RESTRICTION SYSTEM PROTEIN"/>
    <property type="match status" value="1"/>
</dbReference>
<gene>
    <name evidence="3" type="ORF">V473_12580</name>
</gene>
<dbReference type="Pfam" id="PF14338">
    <property type="entry name" value="Mrr_N"/>
    <property type="match status" value="1"/>
</dbReference>
<protein>
    <submittedName>
        <fullName evidence="3">Restriction endonuclease</fullName>
    </submittedName>
</protein>
<dbReference type="Pfam" id="PF04471">
    <property type="entry name" value="Mrr_cat"/>
    <property type="match status" value="1"/>
</dbReference>
<accession>A0A0J8ALX9</accession>
<dbReference type="Gene3D" id="3.40.1350.10">
    <property type="match status" value="1"/>
</dbReference>
<reference evidence="3 4" key="1">
    <citation type="journal article" date="2015" name="G3 (Bethesda)">
        <title>Insights into Ongoing Evolution of the Hexachlorocyclohexane Catabolic Pathway from Comparative Genomics of Ten Sphingomonadaceae Strains.</title>
        <authorList>
            <person name="Pearce S.L."/>
            <person name="Oakeshott J.G."/>
            <person name="Pandey G."/>
        </authorList>
    </citation>
    <scope>NUCLEOTIDE SEQUENCE [LARGE SCALE GENOMIC DNA]</scope>
    <source>
        <strain evidence="3 4">LL01</strain>
    </source>
</reference>
<dbReference type="GO" id="GO:0015666">
    <property type="term" value="F:restriction endodeoxyribonuclease activity"/>
    <property type="evidence" value="ECO:0007669"/>
    <property type="project" value="TreeGrafter"/>
</dbReference>
<evidence type="ECO:0000313" key="4">
    <source>
        <dbReference type="Proteomes" id="UP000052232"/>
    </source>
</evidence>
<dbReference type="GO" id="GO:0009307">
    <property type="term" value="P:DNA restriction-modification system"/>
    <property type="evidence" value="ECO:0007669"/>
    <property type="project" value="InterPro"/>
</dbReference>
<evidence type="ECO:0000259" key="1">
    <source>
        <dbReference type="Pfam" id="PF04471"/>
    </source>
</evidence>
<proteinExistence type="predicted"/>
<dbReference type="PATRIC" id="fig|1420583.3.peg.2321"/>
<feature type="domain" description="Restriction endonuclease type IV Mrr" evidence="1">
    <location>
        <begin position="167"/>
        <end position="283"/>
    </location>
</feature>
<dbReference type="AlphaFoldDB" id="A0A0J8ALX9"/>
<organism evidence="3 4">
    <name type="scientific">Sphingobium cupriresistens LL01</name>
    <dbReference type="NCBI Taxonomy" id="1420583"/>
    <lineage>
        <taxon>Bacteria</taxon>
        <taxon>Pseudomonadati</taxon>
        <taxon>Pseudomonadota</taxon>
        <taxon>Alphaproteobacteria</taxon>
        <taxon>Sphingomonadales</taxon>
        <taxon>Sphingomonadaceae</taxon>
        <taxon>Sphingobium</taxon>
    </lineage>
</organism>
<dbReference type="InterPro" id="IPR011856">
    <property type="entry name" value="tRNA_endonuc-like_dom_sf"/>
</dbReference>
<sequence>MTDQTSPLSIPRHEDFMLPILKVLDSHGGSATNEEIEEALIEMLGMTPQQMDVTYPTSGAAVVPDRMSWARSYLKYPGLVDNPKRGMWVLTDDGRQAVSMPDEKVRRMVADAYNVHQIALAARRKAKEAAAMGDDAATPTRNEEIILHDQPTEEEEAEWSDALLKVLRTMPPDAFERLTQRLLRESGFVRVEVTGKSGDGGIDGAGVLRMNLISFQVLFQCKRYAGSVSSPTVRDFRGAMQGRADKGLIITTGTFTTDARKEATRDGAPAIDLIDGEALCQLLKERGLGVRVRQVIHEEVDIVSDFFAEI</sequence>
<keyword evidence="4" id="KW-1185">Reference proteome</keyword>
<keyword evidence="3" id="KW-0255">Endonuclease</keyword>
<dbReference type="PANTHER" id="PTHR30015:SF7">
    <property type="entry name" value="TYPE IV METHYL-DIRECTED RESTRICTION ENZYME ECOKMRR"/>
    <property type="match status" value="1"/>
</dbReference>
<evidence type="ECO:0000313" key="3">
    <source>
        <dbReference type="EMBL" id="KMS55575.1"/>
    </source>
</evidence>
<dbReference type="Proteomes" id="UP000052232">
    <property type="component" value="Unassembled WGS sequence"/>
</dbReference>
<dbReference type="GO" id="GO:0003677">
    <property type="term" value="F:DNA binding"/>
    <property type="evidence" value="ECO:0007669"/>
    <property type="project" value="InterPro"/>
</dbReference>
<dbReference type="SUPFAM" id="SSF52980">
    <property type="entry name" value="Restriction endonuclease-like"/>
    <property type="match status" value="1"/>
</dbReference>
<dbReference type="InterPro" id="IPR007560">
    <property type="entry name" value="Restrct_endonuc_IV_Mrr"/>
</dbReference>
<evidence type="ECO:0000259" key="2">
    <source>
        <dbReference type="Pfam" id="PF14338"/>
    </source>
</evidence>
<keyword evidence="3" id="KW-0378">Hydrolase</keyword>
<comment type="caution">
    <text evidence="3">The sequence shown here is derived from an EMBL/GenBank/DDBJ whole genome shotgun (WGS) entry which is preliminary data.</text>
</comment>
<name>A0A0J8ALX9_9SPHN</name>
<dbReference type="STRING" id="1420583.V473_12580"/>
<dbReference type="InterPro" id="IPR011335">
    <property type="entry name" value="Restrct_endonuc-II-like"/>
</dbReference>
<dbReference type="InterPro" id="IPR025745">
    <property type="entry name" value="Mrr-like_N_dom"/>
</dbReference>
<dbReference type="EMBL" id="JACT01000002">
    <property type="protein sequence ID" value="KMS55575.1"/>
    <property type="molecule type" value="Genomic_DNA"/>
</dbReference>
<feature type="domain" description="Restriction system protein Mrr-like N-terminal" evidence="2">
    <location>
        <begin position="15"/>
        <end position="98"/>
    </location>
</feature>
<dbReference type="InterPro" id="IPR052906">
    <property type="entry name" value="Type_IV_Methyl-Rstrct_Enzyme"/>
</dbReference>